<dbReference type="EnsemblMetazoa" id="CapteT146242">
    <property type="protein sequence ID" value="CapteP146242"/>
    <property type="gene ID" value="CapteG146242"/>
</dbReference>
<dbReference type="PANTHER" id="PTHR10534">
    <property type="entry name" value="PYRIDOXAL KINASE"/>
    <property type="match status" value="1"/>
</dbReference>
<evidence type="ECO:0000256" key="8">
    <source>
        <dbReference type="ARBA" id="ARBA00022741"/>
    </source>
</evidence>
<dbReference type="SUPFAM" id="SSF53613">
    <property type="entry name" value="Ribokinase-like"/>
    <property type="match status" value="1"/>
</dbReference>
<evidence type="ECO:0000256" key="2">
    <source>
        <dbReference type="ARBA" id="ARBA00004835"/>
    </source>
</evidence>
<gene>
    <name evidence="16" type="ORF">CAPTEDRAFT_146242</name>
</gene>
<dbReference type="GO" id="GO:0005524">
    <property type="term" value="F:ATP binding"/>
    <property type="evidence" value="ECO:0007669"/>
    <property type="project" value="UniProtKB-KW"/>
</dbReference>
<evidence type="ECO:0000256" key="11">
    <source>
        <dbReference type="ARBA" id="ARBA00032808"/>
    </source>
</evidence>
<evidence type="ECO:0000259" key="15">
    <source>
        <dbReference type="Pfam" id="PF08543"/>
    </source>
</evidence>
<dbReference type="GO" id="GO:0009443">
    <property type="term" value="P:pyridoxal 5'-phosphate salvage"/>
    <property type="evidence" value="ECO:0007669"/>
    <property type="project" value="InterPro"/>
</dbReference>
<evidence type="ECO:0000256" key="1">
    <source>
        <dbReference type="ARBA" id="ARBA00004750"/>
    </source>
</evidence>
<organism evidence="16">
    <name type="scientific">Capitella teleta</name>
    <name type="common">Polychaete worm</name>
    <dbReference type="NCBI Taxonomy" id="283909"/>
    <lineage>
        <taxon>Eukaryota</taxon>
        <taxon>Metazoa</taxon>
        <taxon>Spiralia</taxon>
        <taxon>Lophotrochozoa</taxon>
        <taxon>Annelida</taxon>
        <taxon>Polychaeta</taxon>
        <taxon>Sedentaria</taxon>
        <taxon>Scolecida</taxon>
        <taxon>Capitellidae</taxon>
        <taxon>Capitella</taxon>
    </lineage>
</organism>
<evidence type="ECO:0000256" key="4">
    <source>
        <dbReference type="ARBA" id="ARBA00008805"/>
    </source>
</evidence>
<comment type="pathway">
    <text evidence="3">Cofactor metabolism; pyridoxal 5'-phosphate salvage; pyridoxal 5'-phosphate from pyridoxal: step 1/1.</text>
</comment>
<dbReference type="UniPathway" id="UPA01068">
    <property type="reaction ID" value="UER00298"/>
</dbReference>
<dbReference type="STRING" id="283909.R7V3Y8"/>
<dbReference type="InterPro" id="IPR004625">
    <property type="entry name" value="PyrdxlKinase"/>
</dbReference>
<dbReference type="InterPro" id="IPR013749">
    <property type="entry name" value="PM/HMP-P_kinase-1"/>
</dbReference>
<dbReference type="GO" id="GO:0005829">
    <property type="term" value="C:cytosol"/>
    <property type="evidence" value="ECO:0007669"/>
    <property type="project" value="TreeGrafter"/>
</dbReference>
<dbReference type="EMBL" id="AMQN01005172">
    <property type="status" value="NOT_ANNOTATED_CDS"/>
    <property type="molecule type" value="Genomic_DNA"/>
</dbReference>
<reference evidence="18" key="1">
    <citation type="submission" date="2012-12" db="EMBL/GenBank/DDBJ databases">
        <authorList>
            <person name="Hellsten U."/>
            <person name="Grimwood J."/>
            <person name="Chapman J.A."/>
            <person name="Shapiro H."/>
            <person name="Aerts A."/>
            <person name="Otillar R.P."/>
            <person name="Terry A.Y."/>
            <person name="Boore J.L."/>
            <person name="Simakov O."/>
            <person name="Marletaz F."/>
            <person name="Cho S.-J."/>
            <person name="Edsinger-Gonzales E."/>
            <person name="Havlak P."/>
            <person name="Kuo D.-H."/>
            <person name="Larsson T."/>
            <person name="Lv J."/>
            <person name="Arendt D."/>
            <person name="Savage R."/>
            <person name="Osoegawa K."/>
            <person name="de Jong P."/>
            <person name="Lindberg D.R."/>
            <person name="Seaver E.C."/>
            <person name="Weisblat D.A."/>
            <person name="Putnam N.H."/>
            <person name="Grigoriev I.V."/>
            <person name="Rokhsar D.S."/>
        </authorList>
    </citation>
    <scope>NUCLEOTIDE SEQUENCE</scope>
    <source>
        <strain evidence="18">I ESC-2004</strain>
    </source>
</reference>
<comment type="catalytic activity">
    <reaction evidence="14">
        <text>pyridoxine + ATP = pyridoxine 5'-phosphate + ADP + H(+)</text>
        <dbReference type="Rhea" id="RHEA:25108"/>
        <dbReference type="ChEBI" id="CHEBI:15378"/>
        <dbReference type="ChEBI" id="CHEBI:16709"/>
        <dbReference type="ChEBI" id="CHEBI:30616"/>
        <dbReference type="ChEBI" id="CHEBI:58589"/>
        <dbReference type="ChEBI" id="CHEBI:456216"/>
        <dbReference type="EC" id="2.7.1.35"/>
    </reaction>
    <physiologicalReaction direction="left-to-right" evidence="14">
        <dbReference type="Rhea" id="RHEA:25109"/>
    </physiologicalReaction>
</comment>
<feature type="non-terminal residue" evidence="16">
    <location>
        <position position="1"/>
    </location>
</feature>
<evidence type="ECO:0000256" key="3">
    <source>
        <dbReference type="ARBA" id="ARBA00005210"/>
    </source>
</evidence>
<protein>
    <recommendedName>
        <fullName evidence="6">Pyridoxal kinase</fullName>
        <ecNumber evidence="5">2.7.1.35</ecNumber>
    </recommendedName>
    <alternativeName>
        <fullName evidence="11">Pyridoxine kinase</fullName>
    </alternativeName>
</protein>
<dbReference type="PANTHER" id="PTHR10534:SF2">
    <property type="entry name" value="PYRIDOXAL KINASE"/>
    <property type="match status" value="1"/>
</dbReference>
<dbReference type="EC" id="2.7.1.35" evidence="5"/>
<evidence type="ECO:0000256" key="6">
    <source>
        <dbReference type="ARBA" id="ARBA00018134"/>
    </source>
</evidence>
<evidence type="ECO:0000256" key="9">
    <source>
        <dbReference type="ARBA" id="ARBA00022777"/>
    </source>
</evidence>
<evidence type="ECO:0000313" key="18">
    <source>
        <dbReference type="Proteomes" id="UP000014760"/>
    </source>
</evidence>
<reference evidence="17" key="3">
    <citation type="submission" date="2015-06" db="UniProtKB">
        <authorList>
            <consortium name="EnsemblMetazoa"/>
        </authorList>
    </citation>
    <scope>IDENTIFICATION</scope>
</reference>
<evidence type="ECO:0000313" key="16">
    <source>
        <dbReference type="EMBL" id="ELU13259.1"/>
    </source>
</evidence>
<dbReference type="GO" id="GO:0008478">
    <property type="term" value="F:pyridoxal kinase activity"/>
    <property type="evidence" value="ECO:0007669"/>
    <property type="project" value="UniProtKB-EC"/>
</dbReference>
<keyword evidence="18" id="KW-1185">Reference proteome</keyword>
<evidence type="ECO:0000313" key="17">
    <source>
        <dbReference type="EnsemblMetazoa" id="CapteP146242"/>
    </source>
</evidence>
<comment type="catalytic activity">
    <reaction evidence="13">
        <text>pyridoxal + ATP = pyridoxal 5'-phosphate + ADP + H(+)</text>
        <dbReference type="Rhea" id="RHEA:10224"/>
        <dbReference type="ChEBI" id="CHEBI:15378"/>
        <dbReference type="ChEBI" id="CHEBI:17310"/>
        <dbReference type="ChEBI" id="CHEBI:30616"/>
        <dbReference type="ChEBI" id="CHEBI:456216"/>
        <dbReference type="ChEBI" id="CHEBI:597326"/>
        <dbReference type="EC" id="2.7.1.35"/>
    </reaction>
    <physiologicalReaction direction="left-to-right" evidence="13">
        <dbReference type="Rhea" id="RHEA:10225"/>
    </physiologicalReaction>
</comment>
<dbReference type="OMA" id="HTQYGQW"/>
<sequence>VLGLEIDAINSVQFSNHTGYKKWKGQILNSDELGDLYEGLKMNQIHNYTHLLTGYIGSKSFLLKVKDLIEELRLNNPKLTYVCDPVMGDCGKMYLPKELLEVYKKDIIPLADIVTPNQFEAELLTDMKITDIESAKQAMLKLHSMGPKTVVISSSELGSETDLVGCGSTIANGSPTMMQVNIPRLDAQFTGSGDLFTALLLAWLHKHSDDFKLACEKAVSTMQHVLRRTLEHSKQVVLHPDTPPAARMELRLIQSVKDIQNPQLCVKVQTLR</sequence>
<reference evidence="16 18" key="2">
    <citation type="journal article" date="2013" name="Nature">
        <title>Insights into bilaterian evolution from three spiralian genomes.</title>
        <authorList>
            <person name="Simakov O."/>
            <person name="Marletaz F."/>
            <person name="Cho S.J."/>
            <person name="Edsinger-Gonzales E."/>
            <person name="Havlak P."/>
            <person name="Hellsten U."/>
            <person name="Kuo D.H."/>
            <person name="Larsson T."/>
            <person name="Lv J."/>
            <person name="Arendt D."/>
            <person name="Savage R."/>
            <person name="Osoegawa K."/>
            <person name="de Jong P."/>
            <person name="Grimwood J."/>
            <person name="Chapman J.A."/>
            <person name="Shapiro H."/>
            <person name="Aerts A."/>
            <person name="Otillar R.P."/>
            <person name="Terry A.Y."/>
            <person name="Boore J.L."/>
            <person name="Grigoriev I.V."/>
            <person name="Lindberg D.R."/>
            <person name="Seaver E.C."/>
            <person name="Weisblat D.A."/>
            <person name="Putnam N.H."/>
            <person name="Rokhsar D.S."/>
        </authorList>
    </citation>
    <scope>NUCLEOTIDE SEQUENCE</scope>
    <source>
        <strain evidence="16 18">I ESC-2004</strain>
    </source>
</reference>
<dbReference type="NCBIfam" id="TIGR00687">
    <property type="entry name" value="pyridox_kin"/>
    <property type="match status" value="1"/>
</dbReference>
<comment type="catalytic activity">
    <reaction evidence="12">
        <text>pyridoxamine + ATP = pyridoxamine 5'-phosphate + ADP + H(+)</text>
        <dbReference type="Rhea" id="RHEA:25104"/>
        <dbReference type="ChEBI" id="CHEBI:15378"/>
        <dbReference type="ChEBI" id="CHEBI:30616"/>
        <dbReference type="ChEBI" id="CHEBI:57761"/>
        <dbReference type="ChEBI" id="CHEBI:58451"/>
        <dbReference type="ChEBI" id="CHEBI:456216"/>
        <dbReference type="EC" id="2.7.1.35"/>
    </reaction>
    <physiologicalReaction direction="left-to-right" evidence="12">
        <dbReference type="Rhea" id="RHEA:25105"/>
    </physiologicalReaction>
</comment>
<dbReference type="CDD" id="cd01173">
    <property type="entry name" value="pyridoxal_pyridoxamine_kinase"/>
    <property type="match status" value="1"/>
</dbReference>
<dbReference type="InterPro" id="IPR029056">
    <property type="entry name" value="Ribokinase-like"/>
</dbReference>
<proteinExistence type="inferred from homology"/>
<evidence type="ECO:0000256" key="14">
    <source>
        <dbReference type="ARBA" id="ARBA00048524"/>
    </source>
</evidence>
<keyword evidence="10" id="KW-0067">ATP-binding</keyword>
<feature type="domain" description="Pyridoxamine kinase/Phosphomethylpyrimidine kinase" evidence="15">
    <location>
        <begin position="55"/>
        <end position="234"/>
    </location>
</feature>
<dbReference type="EMBL" id="KB295343">
    <property type="protein sequence ID" value="ELU13259.1"/>
    <property type="molecule type" value="Genomic_DNA"/>
</dbReference>
<comment type="similarity">
    <text evidence="4">Belongs to the pyridoxine kinase family.</text>
</comment>
<accession>R7V3Y8</accession>
<keyword evidence="9" id="KW-0418">Kinase</keyword>
<dbReference type="AlphaFoldDB" id="R7V3Y8"/>
<dbReference type="Proteomes" id="UP000014760">
    <property type="component" value="Unassembled WGS sequence"/>
</dbReference>
<comment type="pathway">
    <text evidence="2">Cofactor metabolism; pyridoxal 5'-phosphate salvage; pyridoxine 5'-phosphate from pyridoxine: step 1/1.</text>
</comment>
<keyword evidence="8" id="KW-0547">Nucleotide-binding</keyword>
<evidence type="ECO:0000256" key="13">
    <source>
        <dbReference type="ARBA" id="ARBA00047377"/>
    </source>
</evidence>
<evidence type="ECO:0000256" key="7">
    <source>
        <dbReference type="ARBA" id="ARBA00022679"/>
    </source>
</evidence>
<dbReference type="OrthoDB" id="2104723at2759"/>
<name>R7V3Y8_CAPTE</name>
<dbReference type="Gene3D" id="3.40.1190.20">
    <property type="match status" value="1"/>
</dbReference>
<comment type="pathway">
    <text evidence="1">Cofactor metabolism; pyridoxal 5'-phosphate salvage; pyridoxamine 5'-phosphate from pyridoxamine: step 1/1.</text>
</comment>
<evidence type="ECO:0000256" key="10">
    <source>
        <dbReference type="ARBA" id="ARBA00022840"/>
    </source>
</evidence>
<evidence type="ECO:0000256" key="5">
    <source>
        <dbReference type="ARBA" id="ARBA00012104"/>
    </source>
</evidence>
<dbReference type="FunCoup" id="R7V3Y8">
    <property type="interactions" value="1068"/>
</dbReference>
<dbReference type="Pfam" id="PF08543">
    <property type="entry name" value="Phos_pyr_kin"/>
    <property type="match status" value="1"/>
</dbReference>
<keyword evidence="7" id="KW-0808">Transferase</keyword>
<dbReference type="HOGENOM" id="CLU_046496_1_1_1"/>
<evidence type="ECO:0000256" key="12">
    <source>
        <dbReference type="ARBA" id="ARBA00047310"/>
    </source>
</evidence>